<name>A0A8X6JE40_NEPPI</name>
<dbReference type="InterPro" id="IPR036397">
    <property type="entry name" value="RNaseH_sf"/>
</dbReference>
<keyword evidence="2" id="KW-1185">Reference proteome</keyword>
<dbReference type="InterPro" id="IPR001888">
    <property type="entry name" value="Transposase_1"/>
</dbReference>
<accession>A0A8X6JE40</accession>
<reference evidence="1" key="1">
    <citation type="submission" date="2020-08" db="EMBL/GenBank/DDBJ databases">
        <title>Multicomponent nature underlies the extraordinary mechanical properties of spider dragline silk.</title>
        <authorList>
            <person name="Kono N."/>
            <person name="Nakamura H."/>
            <person name="Mori M."/>
            <person name="Yoshida Y."/>
            <person name="Ohtoshi R."/>
            <person name="Malay A.D."/>
            <person name="Moran D.A.P."/>
            <person name="Tomita M."/>
            <person name="Numata K."/>
            <person name="Arakawa K."/>
        </authorList>
    </citation>
    <scope>NUCLEOTIDE SEQUENCE</scope>
</reference>
<dbReference type="EMBL" id="BMAW01047813">
    <property type="protein sequence ID" value="GFS62829.1"/>
    <property type="molecule type" value="Genomic_DNA"/>
</dbReference>
<dbReference type="OrthoDB" id="6615336at2759"/>
<dbReference type="Proteomes" id="UP000887013">
    <property type="component" value="Unassembled WGS sequence"/>
</dbReference>
<dbReference type="AlphaFoldDB" id="A0A8X6JE40"/>
<dbReference type="Pfam" id="PF01359">
    <property type="entry name" value="Transposase_1"/>
    <property type="match status" value="1"/>
</dbReference>
<comment type="caution">
    <text evidence="1">The sequence shown here is derived from an EMBL/GenBank/DDBJ whole genome shotgun (WGS) entry which is preliminary data.</text>
</comment>
<evidence type="ECO:0000313" key="2">
    <source>
        <dbReference type="Proteomes" id="UP000887013"/>
    </source>
</evidence>
<dbReference type="Gene3D" id="3.30.420.10">
    <property type="entry name" value="Ribonuclease H-like superfamily/Ribonuclease H"/>
    <property type="match status" value="1"/>
</dbReference>
<evidence type="ECO:0000313" key="1">
    <source>
        <dbReference type="EMBL" id="GFS62829.1"/>
    </source>
</evidence>
<organism evidence="1 2">
    <name type="scientific">Nephila pilipes</name>
    <name type="common">Giant wood spider</name>
    <name type="synonym">Nephila maculata</name>
    <dbReference type="NCBI Taxonomy" id="299642"/>
    <lineage>
        <taxon>Eukaryota</taxon>
        <taxon>Metazoa</taxon>
        <taxon>Ecdysozoa</taxon>
        <taxon>Arthropoda</taxon>
        <taxon>Chelicerata</taxon>
        <taxon>Arachnida</taxon>
        <taxon>Araneae</taxon>
        <taxon>Araneomorphae</taxon>
        <taxon>Entelegynae</taxon>
        <taxon>Araneoidea</taxon>
        <taxon>Nephilidae</taxon>
        <taxon>Nephila</taxon>
    </lineage>
</organism>
<proteinExistence type="predicted"/>
<dbReference type="GO" id="GO:0003676">
    <property type="term" value="F:nucleic acid binding"/>
    <property type="evidence" value="ECO:0007669"/>
    <property type="project" value="InterPro"/>
</dbReference>
<feature type="non-terminal residue" evidence="1">
    <location>
        <position position="71"/>
    </location>
</feature>
<gene>
    <name evidence="1" type="ORF">NPIL_438151</name>
</gene>
<protein>
    <submittedName>
        <fullName evidence="1">Uncharacterized protein</fullName>
    </submittedName>
</protein>
<sequence length="71" mass="8138">MQFPRMESFHFPDSNKVRKVLSTGKVIMALFLDKQGMVHLEFIPKGATIKASSYCETLKRNKDHLKIDGAR</sequence>